<dbReference type="InterPro" id="IPR011009">
    <property type="entry name" value="Kinase-like_dom_sf"/>
</dbReference>
<dbReference type="PROSITE" id="PS50011">
    <property type="entry name" value="PROTEIN_KINASE_DOM"/>
    <property type="match status" value="1"/>
</dbReference>
<dbReference type="Pfam" id="PF00069">
    <property type="entry name" value="Pkinase"/>
    <property type="match status" value="1"/>
</dbReference>
<dbReference type="EC" id="2.7.11.1" evidence="1"/>
<feature type="compositionally biased region" description="Basic and acidic residues" evidence="2">
    <location>
        <begin position="410"/>
        <end position="425"/>
    </location>
</feature>
<accession>A0A4S8M9G2</accession>
<evidence type="ECO:0000256" key="2">
    <source>
        <dbReference type="SAM" id="MobiDB-lite"/>
    </source>
</evidence>
<name>A0A4S8M9G2_DENBC</name>
<sequence length="431" mass="47798">MDYKFGGKYLLEQEIANGGCGTVFLGSHHIAGKPVAIKLEPAQSYSQTNPTHSKNPLRKSKSHPDLNRRHQPTPHPLHPNGYPGPSPLTTESQIYKRLMGGPGVPFLMYSGKQGPYNVMVIDLLGPSLEDLFKMCNRTFSLKTVLMLADQCISRIQYIHSHSLLHRDIKPANFVMGRSSPSPIATSLPSESTVNIIDFGLAKKYRDPVTGEHVPYWQNEDGLHGVGTSLFASLNTHLGIESSRRDDLESLAYMLVYFLRGTLPWRKLRAPTHPPPGVDPTTYNPVTYTWNLIRDEKLKVEAEDSLCNGLAEEFGIFYKYARSLSFTDLPDYEGLRTLFSGLADRAGITYDGIFDWTISEPSTDSKVTDRRAKLGAGKFGGSSPHLPVKTGGGPDHAYGGGRFCEACSKRAAERESGGDAHMDRVRSFKRRR</sequence>
<dbReference type="InterPro" id="IPR050235">
    <property type="entry name" value="CK1_Ser-Thr_kinase"/>
</dbReference>
<dbReference type="InterPro" id="IPR008271">
    <property type="entry name" value="Ser/Thr_kinase_AS"/>
</dbReference>
<organism evidence="4 5">
    <name type="scientific">Dendrothele bispora (strain CBS 962.96)</name>
    <dbReference type="NCBI Taxonomy" id="1314807"/>
    <lineage>
        <taxon>Eukaryota</taxon>
        <taxon>Fungi</taxon>
        <taxon>Dikarya</taxon>
        <taxon>Basidiomycota</taxon>
        <taxon>Agaricomycotina</taxon>
        <taxon>Agaricomycetes</taxon>
        <taxon>Agaricomycetidae</taxon>
        <taxon>Agaricales</taxon>
        <taxon>Agaricales incertae sedis</taxon>
        <taxon>Dendrothele</taxon>
    </lineage>
</organism>
<feature type="domain" description="Protein kinase" evidence="3">
    <location>
        <begin position="9"/>
        <end position="317"/>
    </location>
</feature>
<dbReference type="GO" id="GO:0004674">
    <property type="term" value="F:protein serine/threonine kinase activity"/>
    <property type="evidence" value="ECO:0007669"/>
    <property type="project" value="UniProtKB-EC"/>
</dbReference>
<proteinExistence type="predicted"/>
<dbReference type="InterPro" id="IPR000719">
    <property type="entry name" value="Prot_kinase_dom"/>
</dbReference>
<dbReference type="GO" id="GO:0005524">
    <property type="term" value="F:ATP binding"/>
    <property type="evidence" value="ECO:0007669"/>
    <property type="project" value="InterPro"/>
</dbReference>
<dbReference type="CDD" id="cd14016">
    <property type="entry name" value="STKc_CK1"/>
    <property type="match status" value="1"/>
</dbReference>
<feature type="region of interest" description="Disordered" evidence="2">
    <location>
        <begin position="44"/>
        <end position="90"/>
    </location>
</feature>
<reference evidence="4 5" key="1">
    <citation type="journal article" date="2019" name="Nat. Ecol. Evol.">
        <title>Megaphylogeny resolves global patterns of mushroom evolution.</title>
        <authorList>
            <person name="Varga T."/>
            <person name="Krizsan K."/>
            <person name="Foldi C."/>
            <person name="Dima B."/>
            <person name="Sanchez-Garcia M."/>
            <person name="Sanchez-Ramirez S."/>
            <person name="Szollosi G.J."/>
            <person name="Szarkandi J.G."/>
            <person name="Papp V."/>
            <person name="Albert L."/>
            <person name="Andreopoulos W."/>
            <person name="Angelini C."/>
            <person name="Antonin V."/>
            <person name="Barry K.W."/>
            <person name="Bougher N.L."/>
            <person name="Buchanan P."/>
            <person name="Buyck B."/>
            <person name="Bense V."/>
            <person name="Catcheside P."/>
            <person name="Chovatia M."/>
            <person name="Cooper J."/>
            <person name="Damon W."/>
            <person name="Desjardin D."/>
            <person name="Finy P."/>
            <person name="Geml J."/>
            <person name="Haridas S."/>
            <person name="Hughes K."/>
            <person name="Justo A."/>
            <person name="Karasinski D."/>
            <person name="Kautmanova I."/>
            <person name="Kiss B."/>
            <person name="Kocsube S."/>
            <person name="Kotiranta H."/>
            <person name="LaButti K.M."/>
            <person name="Lechner B.E."/>
            <person name="Liimatainen K."/>
            <person name="Lipzen A."/>
            <person name="Lukacs Z."/>
            <person name="Mihaltcheva S."/>
            <person name="Morgado L.N."/>
            <person name="Niskanen T."/>
            <person name="Noordeloos M.E."/>
            <person name="Ohm R.A."/>
            <person name="Ortiz-Santana B."/>
            <person name="Ovrebo C."/>
            <person name="Racz N."/>
            <person name="Riley R."/>
            <person name="Savchenko A."/>
            <person name="Shiryaev A."/>
            <person name="Soop K."/>
            <person name="Spirin V."/>
            <person name="Szebenyi C."/>
            <person name="Tomsovsky M."/>
            <person name="Tulloss R.E."/>
            <person name="Uehling J."/>
            <person name="Grigoriev I.V."/>
            <person name="Vagvolgyi C."/>
            <person name="Papp T."/>
            <person name="Martin F.M."/>
            <person name="Miettinen O."/>
            <person name="Hibbett D.S."/>
            <person name="Nagy L.G."/>
        </authorList>
    </citation>
    <scope>NUCLEOTIDE SEQUENCE [LARGE SCALE GENOMIC DNA]</scope>
    <source>
        <strain evidence="4 5">CBS 962.96</strain>
    </source>
</reference>
<evidence type="ECO:0000256" key="1">
    <source>
        <dbReference type="ARBA" id="ARBA00012513"/>
    </source>
</evidence>
<feature type="compositionally biased region" description="Polar residues" evidence="2">
    <location>
        <begin position="44"/>
        <end position="54"/>
    </location>
</feature>
<evidence type="ECO:0000313" key="4">
    <source>
        <dbReference type="EMBL" id="THU98528.1"/>
    </source>
</evidence>
<evidence type="ECO:0000313" key="5">
    <source>
        <dbReference type="Proteomes" id="UP000297245"/>
    </source>
</evidence>
<keyword evidence="4" id="KW-0808">Transferase</keyword>
<protein>
    <recommendedName>
        <fullName evidence="1">non-specific serine/threonine protein kinase</fullName>
        <ecNumber evidence="1">2.7.11.1</ecNumber>
    </recommendedName>
</protein>
<dbReference type="AlphaFoldDB" id="A0A4S8M9G2"/>
<dbReference type="SUPFAM" id="SSF56112">
    <property type="entry name" value="Protein kinase-like (PK-like)"/>
    <property type="match status" value="1"/>
</dbReference>
<dbReference type="EMBL" id="ML179134">
    <property type="protein sequence ID" value="THU98528.1"/>
    <property type="molecule type" value="Genomic_DNA"/>
</dbReference>
<feature type="region of interest" description="Disordered" evidence="2">
    <location>
        <begin position="410"/>
        <end position="431"/>
    </location>
</feature>
<dbReference type="Proteomes" id="UP000297245">
    <property type="component" value="Unassembled WGS sequence"/>
</dbReference>
<evidence type="ECO:0000259" key="3">
    <source>
        <dbReference type="PROSITE" id="PS50011"/>
    </source>
</evidence>
<dbReference type="PROSITE" id="PS00108">
    <property type="entry name" value="PROTEIN_KINASE_ST"/>
    <property type="match status" value="1"/>
</dbReference>
<dbReference type="PANTHER" id="PTHR11909">
    <property type="entry name" value="CASEIN KINASE-RELATED"/>
    <property type="match status" value="1"/>
</dbReference>
<dbReference type="Gene3D" id="1.10.510.10">
    <property type="entry name" value="Transferase(Phosphotransferase) domain 1"/>
    <property type="match status" value="1"/>
</dbReference>
<dbReference type="OrthoDB" id="5800476at2759"/>
<feature type="compositionally biased region" description="Pro residues" evidence="2">
    <location>
        <begin position="73"/>
        <end position="86"/>
    </location>
</feature>
<keyword evidence="5" id="KW-1185">Reference proteome</keyword>
<dbReference type="SMART" id="SM00220">
    <property type="entry name" value="S_TKc"/>
    <property type="match status" value="1"/>
</dbReference>
<gene>
    <name evidence="4" type="ORF">K435DRAFT_777414</name>
</gene>
<keyword evidence="4" id="KW-0418">Kinase</keyword>